<feature type="compositionally biased region" description="Basic residues" evidence="1">
    <location>
        <begin position="364"/>
        <end position="386"/>
    </location>
</feature>
<dbReference type="GO" id="GO:0006874">
    <property type="term" value="P:intracellular calcium ion homeostasis"/>
    <property type="evidence" value="ECO:0007669"/>
    <property type="project" value="TreeGrafter"/>
</dbReference>
<feature type="compositionally biased region" description="Polar residues" evidence="1">
    <location>
        <begin position="460"/>
        <end position="470"/>
    </location>
</feature>
<dbReference type="EMBL" id="KV460232">
    <property type="protein sequence ID" value="OBT95848.2"/>
    <property type="molecule type" value="Genomic_DNA"/>
</dbReference>
<dbReference type="InterPro" id="IPR008942">
    <property type="entry name" value="ENTH_VHS"/>
</dbReference>
<accession>A0A1B8GJ54</accession>
<reference evidence="4" key="2">
    <citation type="journal article" date="2018" name="Nat. Commun.">
        <title>Extreme sensitivity to ultraviolet light in the fungal pathogen causing white-nose syndrome of bats.</title>
        <authorList>
            <person name="Palmer J.M."/>
            <person name="Drees K.P."/>
            <person name="Foster J.T."/>
            <person name="Lindner D.L."/>
        </authorList>
    </citation>
    <scope>NUCLEOTIDE SEQUENCE [LARGE SCALE GENOMIC DNA]</scope>
    <source>
        <strain evidence="4">UAMH 10579</strain>
    </source>
</reference>
<evidence type="ECO:0000259" key="2">
    <source>
        <dbReference type="PROSITE" id="PS51391"/>
    </source>
</evidence>
<organism evidence="3 4">
    <name type="scientific">Pseudogymnoascus verrucosus</name>
    <dbReference type="NCBI Taxonomy" id="342668"/>
    <lineage>
        <taxon>Eukaryota</taxon>
        <taxon>Fungi</taxon>
        <taxon>Dikarya</taxon>
        <taxon>Ascomycota</taxon>
        <taxon>Pezizomycotina</taxon>
        <taxon>Leotiomycetes</taxon>
        <taxon>Thelebolales</taxon>
        <taxon>Thelebolaceae</taxon>
        <taxon>Pseudogymnoascus</taxon>
    </lineage>
</organism>
<evidence type="ECO:0000313" key="3">
    <source>
        <dbReference type="EMBL" id="OBT95848.2"/>
    </source>
</evidence>
<dbReference type="GeneID" id="28839504"/>
<feature type="domain" description="CID" evidence="2">
    <location>
        <begin position="25"/>
        <end position="182"/>
    </location>
</feature>
<name>A0A1B8GJ54_9PEZI</name>
<feature type="region of interest" description="Disordered" evidence="1">
    <location>
        <begin position="331"/>
        <end position="515"/>
    </location>
</feature>
<dbReference type="AlphaFoldDB" id="A0A1B8GJ54"/>
<gene>
    <name evidence="3" type="ORF">VE01_06118</name>
</gene>
<dbReference type="Proteomes" id="UP000091956">
    <property type="component" value="Unassembled WGS sequence"/>
</dbReference>
<reference evidence="3 4" key="1">
    <citation type="submission" date="2016-03" db="EMBL/GenBank/DDBJ databases">
        <title>Comparative genomics of Pseudogymnoascus destructans, the fungus causing white-nose syndrome of bats.</title>
        <authorList>
            <person name="Palmer J.M."/>
            <person name="Drees K.P."/>
            <person name="Foster J.T."/>
            <person name="Lindner D.L."/>
        </authorList>
    </citation>
    <scope>NUCLEOTIDE SEQUENCE [LARGE SCALE GENOMIC DNA]</scope>
    <source>
        <strain evidence="3 4">UAMH 10579</strain>
    </source>
</reference>
<dbReference type="RefSeq" id="XP_059319636.1">
    <property type="nucleotide sequence ID" value="XM_059463761.1"/>
</dbReference>
<sequence length="515" mass="57356">MASHQIAIAKATFAASLLRPDPVPVPRDDIAQFHTLLGVVSTQCSPTNIQRCKRWLLSNVIQSTTRITALAKFLAALSASFSDAERSTLVSAKRETSAKRKRLHILYLISDLIYHTKIRDRDTSVADNFLPLLANLFSSATSFKNSPKHLRKVENLLDIWAEKHYYSANDINKIQQAVEAAQRSNSTTNEPADSDSRAISNIATKSAKDVPFTMPAMHGDQNLPWYDLPAGNLMQHIIPNSTRPIDPTLVKPMRFVPGQVDEELVASVKAFLEEVETIYDPVACHDENEPPTWDVDEVGRRIYRDDLGDVVAGDEGYYGWSTALCEKMKKRMNKTKSDGPSGTERSRALSRNSSRSRSSSRDSHHAKKRRYAGSHGGSRNRSRSSSRSRSPSQSRFRSRNIPFEGAKPEIPTPHSAAPPYHQQHQQHFPPPPPQSTPHHADHGQQYKPWQQPPPPPQFPDASQWQQQQPTHGYKATPGGWAPQYPPPGRDSGQQPGAHGGTGHGHNNSHPGYRGY</sequence>
<dbReference type="PROSITE" id="PS51391">
    <property type="entry name" value="CID"/>
    <property type="match status" value="1"/>
</dbReference>
<evidence type="ECO:0000256" key="1">
    <source>
        <dbReference type="SAM" id="MobiDB-lite"/>
    </source>
</evidence>
<keyword evidence="4" id="KW-1185">Reference proteome</keyword>
<evidence type="ECO:0000313" key="4">
    <source>
        <dbReference type="Proteomes" id="UP000091956"/>
    </source>
</evidence>
<dbReference type="InterPro" id="IPR006569">
    <property type="entry name" value="CID_dom"/>
</dbReference>
<feature type="compositionally biased region" description="Low complexity" evidence="1">
    <location>
        <begin position="504"/>
        <end position="515"/>
    </location>
</feature>
<dbReference type="GO" id="GO:0048471">
    <property type="term" value="C:perinuclear region of cytoplasm"/>
    <property type="evidence" value="ECO:0007669"/>
    <property type="project" value="TreeGrafter"/>
</dbReference>
<dbReference type="PANTHER" id="PTHR12323">
    <property type="entry name" value="SR-RELATED CTD ASSOCIATED FACTOR 6"/>
    <property type="match status" value="1"/>
</dbReference>
<dbReference type="STRING" id="342668.A0A1B8GJ54"/>
<protein>
    <recommendedName>
        <fullName evidence="2">CID domain-containing protein</fullName>
    </recommendedName>
</protein>
<proteinExistence type="predicted"/>
<feature type="compositionally biased region" description="Low complexity" evidence="1">
    <location>
        <begin position="413"/>
        <end position="427"/>
    </location>
</feature>
<dbReference type="Gene3D" id="1.25.40.90">
    <property type="match status" value="1"/>
</dbReference>
<dbReference type="Pfam" id="PF04818">
    <property type="entry name" value="CID"/>
    <property type="match status" value="1"/>
</dbReference>
<dbReference type="PANTHER" id="PTHR12323:SF0">
    <property type="entry name" value="CALCIUM HOMEOSTASIS ENDOPLASMIC RETICULUM PROTEIN"/>
    <property type="match status" value="1"/>
</dbReference>